<name>A0A7C5LU81_9PROT</name>
<dbReference type="GO" id="GO:0006508">
    <property type="term" value="P:proteolysis"/>
    <property type="evidence" value="ECO:0007669"/>
    <property type="project" value="InterPro"/>
</dbReference>
<dbReference type="AlphaFoldDB" id="A0A7C5LU81"/>
<reference evidence="1" key="1">
    <citation type="journal article" date="2020" name="mSystems">
        <title>Genome- and Community-Level Interaction Insights into Carbon Utilization and Element Cycling Functions of Hydrothermarchaeota in Hydrothermal Sediment.</title>
        <authorList>
            <person name="Zhou Z."/>
            <person name="Liu Y."/>
            <person name="Xu W."/>
            <person name="Pan J."/>
            <person name="Luo Z.H."/>
            <person name="Li M."/>
        </authorList>
    </citation>
    <scope>NUCLEOTIDE SEQUENCE [LARGE SCALE GENOMIC DNA]</scope>
    <source>
        <strain evidence="1">HyVt-485</strain>
    </source>
</reference>
<sequence length="305" mass="33085">KGKLKLYKALGTFEDKTVADMKNGGVGASSFSTVSDFHVLGLGDAGLHTVRAFEPGEAWKSFNRQYKNMMALEKKDLVKFVKNEGELIAANSEGRIAAILTAEGSDFLEGKPERVAEVAQKGLQSITIMHYRTNEIGDIMTQSPVHGGLTEIGKSVIRAMNEHHVLVDLAHASEATAFGVLKASIVPVMCSHTHILGKSVPQIPRFISLDLAKAITGEGGIIGAWPAGIGIEDLSGYIDRIFELIEAVGIDHVAMGTDMDANYKPVFERYTKMPLLIAGLRQRGMGDEDMVKFVRGNFLRVWGTA</sequence>
<dbReference type="InterPro" id="IPR032466">
    <property type="entry name" value="Metal_Hydrolase"/>
</dbReference>
<organism evidence="1">
    <name type="scientific">Hellea balneolensis</name>
    <dbReference type="NCBI Taxonomy" id="287478"/>
    <lineage>
        <taxon>Bacteria</taxon>
        <taxon>Pseudomonadati</taxon>
        <taxon>Pseudomonadota</taxon>
        <taxon>Alphaproteobacteria</taxon>
        <taxon>Maricaulales</taxon>
        <taxon>Robiginitomaculaceae</taxon>
        <taxon>Hellea</taxon>
    </lineage>
</organism>
<feature type="non-terminal residue" evidence="1">
    <location>
        <position position="1"/>
    </location>
</feature>
<dbReference type="InterPro" id="IPR008257">
    <property type="entry name" value="Pept_M19"/>
</dbReference>
<comment type="caution">
    <text evidence="1">The sequence shown here is derived from an EMBL/GenBank/DDBJ whole genome shotgun (WGS) entry which is preliminary data.</text>
</comment>
<protein>
    <recommendedName>
        <fullName evidence="2">Peptidase M19</fullName>
    </recommendedName>
</protein>
<dbReference type="PROSITE" id="PS51365">
    <property type="entry name" value="RENAL_DIPEPTIDASE_2"/>
    <property type="match status" value="1"/>
</dbReference>
<dbReference type="EMBL" id="DRMJ01000272">
    <property type="protein sequence ID" value="HHL43029.1"/>
    <property type="molecule type" value="Genomic_DNA"/>
</dbReference>
<dbReference type="SUPFAM" id="SSF51556">
    <property type="entry name" value="Metallo-dependent hydrolases"/>
    <property type="match status" value="1"/>
</dbReference>
<proteinExistence type="predicted"/>
<dbReference type="PANTHER" id="PTHR10443:SF12">
    <property type="entry name" value="DIPEPTIDASE"/>
    <property type="match status" value="1"/>
</dbReference>
<dbReference type="Gene3D" id="3.20.20.140">
    <property type="entry name" value="Metal-dependent hydrolases"/>
    <property type="match status" value="1"/>
</dbReference>
<evidence type="ECO:0000313" key="1">
    <source>
        <dbReference type="EMBL" id="HHL43029.1"/>
    </source>
</evidence>
<dbReference type="PANTHER" id="PTHR10443">
    <property type="entry name" value="MICROSOMAL DIPEPTIDASE"/>
    <property type="match status" value="1"/>
</dbReference>
<dbReference type="Pfam" id="PF01244">
    <property type="entry name" value="Peptidase_M19"/>
    <property type="match status" value="1"/>
</dbReference>
<gene>
    <name evidence="1" type="ORF">ENJ42_05380</name>
</gene>
<dbReference type="Proteomes" id="UP000885830">
    <property type="component" value="Unassembled WGS sequence"/>
</dbReference>
<accession>A0A7C5LU81</accession>
<evidence type="ECO:0008006" key="2">
    <source>
        <dbReference type="Google" id="ProtNLM"/>
    </source>
</evidence>
<dbReference type="GO" id="GO:0070573">
    <property type="term" value="F:metallodipeptidase activity"/>
    <property type="evidence" value="ECO:0007669"/>
    <property type="project" value="InterPro"/>
</dbReference>